<feature type="compositionally biased region" description="Basic and acidic residues" evidence="1">
    <location>
        <begin position="243"/>
        <end position="257"/>
    </location>
</feature>
<dbReference type="InterPro" id="IPR008271">
    <property type="entry name" value="Ser/Thr_kinase_AS"/>
</dbReference>
<comment type="caution">
    <text evidence="3">The sequence shown here is derived from an EMBL/GenBank/DDBJ whole genome shotgun (WGS) entry which is preliminary data.</text>
</comment>
<dbReference type="GO" id="GO:0006950">
    <property type="term" value="P:response to stress"/>
    <property type="evidence" value="ECO:0007669"/>
    <property type="project" value="UniProtKB-ARBA"/>
</dbReference>
<name>A0AAN8XKS8_HALRR</name>
<evidence type="ECO:0000313" key="3">
    <source>
        <dbReference type="EMBL" id="KAK7081239.1"/>
    </source>
</evidence>
<dbReference type="InterPro" id="IPR050167">
    <property type="entry name" value="Ser_Thr_protein_kinase"/>
</dbReference>
<feature type="compositionally biased region" description="Basic and acidic residues" evidence="1">
    <location>
        <begin position="475"/>
        <end position="501"/>
    </location>
</feature>
<feature type="compositionally biased region" description="Polar residues" evidence="1">
    <location>
        <begin position="540"/>
        <end position="562"/>
    </location>
</feature>
<feature type="domain" description="Protein kinase" evidence="2">
    <location>
        <begin position="1"/>
        <end position="188"/>
    </location>
</feature>
<dbReference type="PANTHER" id="PTHR23257">
    <property type="entry name" value="SERINE-THREONINE PROTEIN KINASE"/>
    <property type="match status" value="1"/>
</dbReference>
<dbReference type="SUPFAM" id="SSF56112">
    <property type="entry name" value="Protein kinase-like (PK-like)"/>
    <property type="match status" value="1"/>
</dbReference>
<dbReference type="GO" id="GO:0004672">
    <property type="term" value="F:protein kinase activity"/>
    <property type="evidence" value="ECO:0007669"/>
    <property type="project" value="InterPro"/>
</dbReference>
<dbReference type="PROSITE" id="PS00108">
    <property type="entry name" value="PROTEIN_KINASE_ST"/>
    <property type="match status" value="1"/>
</dbReference>
<sequence length="707" mass="81980">MSNSLFLLNLLYVYRRCEKLDHAAYFVVAKDIAQGMNYLHRHDPQVLHLDLKSMNVLLDSYTRAKIADFGFSILRRSRSASPTQQRGSIRGTPAWMAPELLCKGEVSAKCDVYSYAIILWEMLTSSHPFKGLDIFQIMERTEAGGRPTLPVSRMSRELKELITSCWAQNPSLRPSFEEILGALESAAVPSSWRGLLQKANVKSSLLSDVAAARTIISVVEQSVELVRRSLQQQRASKNKDKKSRSSGDNETDQHIYETIDTLGVTDPEILQRYQRGPSSRNASGQDYPNHASPFQRSSPSRQPYPRDASRKGQNKKDRTREFSPQKEGRRSISKTSRPQSDMKRRSGSRDIRERKIEEGNRDRSRQKRKDKHSEDIVRRRADRASPEKMDRVNDRKRNSREKREQGRKPDNSKSRSKKSREYEHYEHQKNRDHKNPSSRGKKEPKQVYDRRNESSKQRYSKKKRSRSLESVVRYTDFRTDVRGLDRHYRGGHERLSDISREKNHRKNYVRERTSSEEERGHGSKQRPNKHRLADSRDSLGESQNESWTSIECSSYEGSNNSVEFDDYGIGKEPLRYSPSPRRRSPTRHFSPTRRNQGSHAPDRQQNAAYNYSLERRRSPRSPQRKRAASGSRFGPLVVTSEQLMTQKQRLRPVRPSELSDLSQMPETSLNDISLILKTAITKRRNAFDEGLSGRDSFRSDIEWSDWH</sequence>
<reference evidence="3 4" key="1">
    <citation type="submission" date="2023-11" db="EMBL/GenBank/DDBJ databases">
        <title>Halocaridina rubra genome assembly.</title>
        <authorList>
            <person name="Smith C."/>
        </authorList>
    </citation>
    <scope>NUCLEOTIDE SEQUENCE [LARGE SCALE GENOMIC DNA]</scope>
    <source>
        <strain evidence="3">EP-1</strain>
        <tissue evidence="3">Whole</tissue>
    </source>
</reference>
<dbReference type="EMBL" id="JAXCGZ010005665">
    <property type="protein sequence ID" value="KAK7081239.1"/>
    <property type="molecule type" value="Genomic_DNA"/>
</dbReference>
<feature type="region of interest" description="Disordered" evidence="1">
    <location>
        <begin position="231"/>
        <end position="664"/>
    </location>
</feature>
<accession>A0AAN8XKS8</accession>
<feature type="compositionally biased region" description="Basic residues" evidence="1">
    <location>
        <begin position="617"/>
        <end position="627"/>
    </location>
</feature>
<dbReference type="PANTHER" id="PTHR23257:SF974">
    <property type="entry name" value="RECEPTOR-INTERACTING SERINE_THREONINE-PROTEIN KINASE 3"/>
    <property type="match status" value="1"/>
</dbReference>
<proteinExistence type="predicted"/>
<keyword evidence="4" id="KW-1185">Reference proteome</keyword>
<dbReference type="InterPro" id="IPR000719">
    <property type="entry name" value="Prot_kinase_dom"/>
</dbReference>
<feature type="compositionally biased region" description="Basic and acidic residues" evidence="1">
    <location>
        <begin position="307"/>
        <end position="330"/>
    </location>
</feature>
<evidence type="ECO:0000259" key="2">
    <source>
        <dbReference type="PROSITE" id="PS50011"/>
    </source>
</evidence>
<dbReference type="Proteomes" id="UP001381693">
    <property type="component" value="Unassembled WGS sequence"/>
</dbReference>
<dbReference type="Pfam" id="PF07714">
    <property type="entry name" value="PK_Tyr_Ser-Thr"/>
    <property type="match status" value="1"/>
</dbReference>
<dbReference type="PROSITE" id="PS50011">
    <property type="entry name" value="PROTEIN_KINASE_DOM"/>
    <property type="match status" value="1"/>
</dbReference>
<dbReference type="InterPro" id="IPR011009">
    <property type="entry name" value="Kinase-like_dom_sf"/>
</dbReference>
<dbReference type="AlphaFoldDB" id="A0AAN8XKS8"/>
<feature type="compositionally biased region" description="Polar residues" evidence="1">
    <location>
        <begin position="276"/>
        <end position="286"/>
    </location>
</feature>
<dbReference type="InterPro" id="IPR001245">
    <property type="entry name" value="Ser-Thr/Tyr_kinase_cat_dom"/>
</dbReference>
<dbReference type="Gene3D" id="1.10.510.10">
    <property type="entry name" value="Transferase(Phosphotransferase) domain 1"/>
    <property type="match status" value="1"/>
</dbReference>
<organism evidence="3 4">
    <name type="scientific">Halocaridina rubra</name>
    <name type="common">Hawaiian red shrimp</name>
    <dbReference type="NCBI Taxonomy" id="373956"/>
    <lineage>
        <taxon>Eukaryota</taxon>
        <taxon>Metazoa</taxon>
        <taxon>Ecdysozoa</taxon>
        <taxon>Arthropoda</taxon>
        <taxon>Crustacea</taxon>
        <taxon>Multicrustacea</taxon>
        <taxon>Malacostraca</taxon>
        <taxon>Eumalacostraca</taxon>
        <taxon>Eucarida</taxon>
        <taxon>Decapoda</taxon>
        <taxon>Pleocyemata</taxon>
        <taxon>Caridea</taxon>
        <taxon>Atyoidea</taxon>
        <taxon>Atyidae</taxon>
        <taxon>Halocaridina</taxon>
    </lineage>
</organism>
<gene>
    <name evidence="3" type="ORF">SK128_014400</name>
</gene>
<feature type="compositionally biased region" description="Basic and acidic residues" evidence="1">
    <location>
        <begin position="371"/>
        <end position="456"/>
    </location>
</feature>
<feature type="compositionally biased region" description="Low complexity" evidence="1">
    <location>
        <begin position="292"/>
        <end position="306"/>
    </location>
</feature>
<dbReference type="GO" id="GO:0005524">
    <property type="term" value="F:ATP binding"/>
    <property type="evidence" value="ECO:0007669"/>
    <property type="project" value="InterPro"/>
</dbReference>
<dbReference type="GO" id="GO:0005737">
    <property type="term" value="C:cytoplasm"/>
    <property type="evidence" value="ECO:0007669"/>
    <property type="project" value="TreeGrafter"/>
</dbReference>
<evidence type="ECO:0000256" key="1">
    <source>
        <dbReference type="SAM" id="MobiDB-lite"/>
    </source>
</evidence>
<protein>
    <recommendedName>
        <fullName evidence="2">Protein kinase domain-containing protein</fullName>
    </recommendedName>
</protein>
<evidence type="ECO:0000313" key="4">
    <source>
        <dbReference type="Proteomes" id="UP001381693"/>
    </source>
</evidence>
<dbReference type="GO" id="GO:0007165">
    <property type="term" value="P:signal transduction"/>
    <property type="evidence" value="ECO:0007669"/>
    <property type="project" value="TreeGrafter"/>
</dbReference>
<feature type="compositionally biased region" description="Polar residues" evidence="1">
    <location>
        <begin position="595"/>
        <end position="609"/>
    </location>
</feature>
<dbReference type="SMART" id="SM00220">
    <property type="entry name" value="S_TKc"/>
    <property type="match status" value="1"/>
</dbReference>
<feature type="compositionally biased region" description="Basic and acidic residues" evidence="1">
    <location>
        <begin position="508"/>
        <end position="521"/>
    </location>
</feature>
<feature type="compositionally biased region" description="Basic and acidic residues" evidence="1">
    <location>
        <begin position="340"/>
        <end position="363"/>
    </location>
</feature>